<dbReference type="Proteomes" id="UP000811609">
    <property type="component" value="Chromosome 7"/>
</dbReference>
<dbReference type="EMBL" id="CM031815">
    <property type="protein sequence ID" value="KAG6647554.1"/>
    <property type="molecule type" value="Genomic_DNA"/>
</dbReference>
<accession>A0A8T1Q0C6</accession>
<evidence type="ECO:0000313" key="2">
    <source>
        <dbReference type="EMBL" id="KAG6647554.1"/>
    </source>
</evidence>
<comment type="caution">
    <text evidence="2">The sequence shown here is derived from an EMBL/GenBank/DDBJ whole genome shotgun (WGS) entry which is preliminary data.</text>
</comment>
<gene>
    <name evidence="2" type="ORF">CIPAW_07G086600</name>
</gene>
<dbReference type="AlphaFoldDB" id="A0A8T1Q0C6"/>
<keyword evidence="1" id="KW-0732">Signal</keyword>
<protein>
    <submittedName>
        <fullName evidence="2">Uncharacterized protein</fullName>
    </submittedName>
</protein>
<reference evidence="2" key="1">
    <citation type="submission" date="2020-12" db="EMBL/GenBank/DDBJ databases">
        <title>WGS assembly of Carya illinoinensis cv. Pawnee.</title>
        <authorList>
            <person name="Platts A."/>
            <person name="Shu S."/>
            <person name="Wright S."/>
            <person name="Barry K."/>
            <person name="Edger P."/>
            <person name="Pires J.C."/>
            <person name="Schmutz J."/>
        </authorList>
    </citation>
    <scope>NUCLEOTIDE SEQUENCE</scope>
    <source>
        <tissue evidence="2">Leaf</tissue>
    </source>
</reference>
<organism evidence="2 3">
    <name type="scientific">Carya illinoinensis</name>
    <name type="common">Pecan</name>
    <dbReference type="NCBI Taxonomy" id="32201"/>
    <lineage>
        <taxon>Eukaryota</taxon>
        <taxon>Viridiplantae</taxon>
        <taxon>Streptophyta</taxon>
        <taxon>Embryophyta</taxon>
        <taxon>Tracheophyta</taxon>
        <taxon>Spermatophyta</taxon>
        <taxon>Magnoliopsida</taxon>
        <taxon>eudicotyledons</taxon>
        <taxon>Gunneridae</taxon>
        <taxon>Pentapetalae</taxon>
        <taxon>rosids</taxon>
        <taxon>fabids</taxon>
        <taxon>Fagales</taxon>
        <taxon>Juglandaceae</taxon>
        <taxon>Carya</taxon>
    </lineage>
</organism>
<evidence type="ECO:0000313" key="3">
    <source>
        <dbReference type="Proteomes" id="UP000811609"/>
    </source>
</evidence>
<feature type="chain" id="PRO_5035795053" evidence="1">
    <location>
        <begin position="18"/>
        <end position="39"/>
    </location>
</feature>
<sequence>MILFIFLFKFCLKVLWLQKDILLSWKILQTKVPENVGLQ</sequence>
<evidence type="ECO:0000256" key="1">
    <source>
        <dbReference type="SAM" id="SignalP"/>
    </source>
</evidence>
<keyword evidence="3" id="KW-1185">Reference proteome</keyword>
<feature type="signal peptide" evidence="1">
    <location>
        <begin position="1"/>
        <end position="17"/>
    </location>
</feature>
<name>A0A8T1Q0C6_CARIL</name>
<proteinExistence type="predicted"/>